<sequence length="1060" mass="115416">MTNIQFNKGKKILLQEKKYLFLSLLFLFFFVFSAKGQTVIRGKVLDERSGIPVSGALIKVKSTNNAVQADYDGKFRLSENKPFPITLLVSFLGFKTQEIDVYESGEEITISLSENLNVLDEVVVVGYGTKTKREFTGAISSLNGDLIKDVPVQSFEQALQGKAAGVSIALPNGQLNSQPVIRIRGVNSISLSSYPLVVVDGIPVSTGNISSNRASNNPLGDINPADIASIDILKDAASTAIYGSRAAGGVILITTKRGKTGRITTTYEGWLGITNATRLPDVLNAQQYTDIKNEAISNATSIDGVARDAAYALSYNPDGSVVDTNWKDYVYRTAVSHNHSLNISGGTEKVNYYLSLNYSDQQGFLIGNNFKRKGIRFNLDNEVTSWLKVSGGAVYNISNNESFDSGSLPGASMTTTGATRLALVLPPNVGAYNADGSFNLNPSSGTLGSGNNKATIPLYNPAALFELSRYTSENDHLVGNVNAVIKPVKQLELTVRYAIDRIRSEDVAYQSPELGSSAYTSGGSVSNISTTRQTEAWTNTLGFDETFFKDHHVSLLIGTDIQNYKVSAWGANATKASDDFFEYYQGGWANVVAAGNQKGERVFASFFSRLSYELKNRYFITGNFRRDGNSALAVGRKYGNFGGVSAGWLLSEENFFKSSSLSKVFSDVKLNASWGRVGNGNLSNDYSSYDLYSASLYGGAATWAITQQGNPDLTWETSEQTNLGLELNALKNRLHFEFAYFNNDVDGLILSVAQSPSKGIPGNSILANVGSMYNRGIEVSAGYEIISRKDLSWNVTLNYSAIRNKVTALANNDQDIIGATGSGNTNITRVGESIGSLYGLKTLYVNPENGQRVFLNGEGEEVQYNGLGKWTYLDGRTAQALSGDDFYVLGNTLPKWYGGLTSNLRYKQFDLNLNFTYAGGNYIMNRTKSTLTDQIFFNNSTDILRRWTEQGQVTDMPRVVNGDRISFGGSTPISEHVEKGDFLRLQNVSLAYNIPKKALAFSRLNAVRVYGQITNALLFTNYSGIDPEVSANGNSNTAPGVEYNTTGLGRTFTFGLNVTF</sequence>
<dbReference type="AlphaFoldDB" id="F5IZL4"/>
<proteinExistence type="inferred from homology"/>
<dbReference type="InterPro" id="IPR023997">
    <property type="entry name" value="TonB-dep_OMP_SusC/RagA_CS"/>
</dbReference>
<comment type="subcellular location">
    <subcellularLocation>
        <location evidence="1 8">Cell outer membrane</location>
        <topology evidence="1 8">Multi-pass membrane protein</topology>
    </subcellularLocation>
</comment>
<dbReference type="SUPFAM" id="SSF49464">
    <property type="entry name" value="Carboxypeptidase regulatory domain-like"/>
    <property type="match status" value="1"/>
</dbReference>
<evidence type="ECO:0000256" key="6">
    <source>
        <dbReference type="ARBA" id="ARBA00023136"/>
    </source>
</evidence>
<dbReference type="Pfam" id="PF00593">
    <property type="entry name" value="TonB_dep_Rec_b-barrel"/>
    <property type="match status" value="1"/>
</dbReference>
<dbReference type="NCBIfam" id="TIGR04057">
    <property type="entry name" value="SusC_RagA_signa"/>
    <property type="match status" value="1"/>
</dbReference>
<dbReference type="InterPro" id="IPR039426">
    <property type="entry name" value="TonB-dep_rcpt-like"/>
</dbReference>
<evidence type="ECO:0000313" key="12">
    <source>
        <dbReference type="EMBL" id="EGK01138.1"/>
    </source>
</evidence>
<name>F5IZL4_9BACT</name>
<keyword evidence="2 8" id="KW-0813">Transport</keyword>
<dbReference type="GO" id="GO:0009279">
    <property type="term" value="C:cell outer membrane"/>
    <property type="evidence" value="ECO:0007669"/>
    <property type="project" value="UniProtKB-SubCell"/>
</dbReference>
<dbReference type="HOGENOM" id="CLU_004317_0_1_10"/>
<dbReference type="STRING" id="742766.HMPREF9455_02531"/>
<dbReference type="Pfam" id="PF07715">
    <property type="entry name" value="Plug"/>
    <property type="match status" value="1"/>
</dbReference>
<evidence type="ECO:0000259" key="10">
    <source>
        <dbReference type="Pfam" id="PF00593"/>
    </source>
</evidence>
<evidence type="ECO:0000313" key="13">
    <source>
        <dbReference type="Proteomes" id="UP000004913"/>
    </source>
</evidence>
<evidence type="ECO:0000256" key="9">
    <source>
        <dbReference type="RuleBase" id="RU003357"/>
    </source>
</evidence>
<dbReference type="RefSeq" id="WP_006800062.1">
    <property type="nucleotide sequence ID" value="NZ_GL891984.1"/>
</dbReference>
<evidence type="ECO:0000256" key="7">
    <source>
        <dbReference type="ARBA" id="ARBA00023237"/>
    </source>
</evidence>
<evidence type="ECO:0000256" key="4">
    <source>
        <dbReference type="ARBA" id="ARBA00022692"/>
    </source>
</evidence>
<keyword evidence="5 9" id="KW-0798">TonB box</keyword>
<keyword evidence="13" id="KW-1185">Reference proteome</keyword>
<dbReference type="Proteomes" id="UP000004913">
    <property type="component" value="Unassembled WGS sequence"/>
</dbReference>
<dbReference type="OrthoDB" id="9768177at2"/>
<feature type="domain" description="TonB-dependent receptor plug" evidence="11">
    <location>
        <begin position="132"/>
        <end position="250"/>
    </location>
</feature>
<dbReference type="NCBIfam" id="TIGR04056">
    <property type="entry name" value="OMP_RagA_SusC"/>
    <property type="match status" value="1"/>
</dbReference>
<keyword evidence="6 8" id="KW-0472">Membrane</keyword>
<accession>F5IZL4</accession>
<protein>
    <recommendedName>
        <fullName evidence="14">TonB-dependent receptor plug domain-containing protein</fullName>
    </recommendedName>
</protein>
<dbReference type="Gene3D" id="2.60.40.1120">
    <property type="entry name" value="Carboxypeptidase-like, regulatory domain"/>
    <property type="match status" value="1"/>
</dbReference>
<dbReference type="Gene3D" id="2.170.130.10">
    <property type="entry name" value="TonB-dependent receptor, plug domain"/>
    <property type="match status" value="1"/>
</dbReference>
<dbReference type="eggNOG" id="COG4771">
    <property type="taxonomic scope" value="Bacteria"/>
</dbReference>
<dbReference type="Gene3D" id="2.40.170.20">
    <property type="entry name" value="TonB-dependent receptor, beta-barrel domain"/>
    <property type="match status" value="1"/>
</dbReference>
<dbReference type="InterPro" id="IPR008969">
    <property type="entry name" value="CarboxyPept-like_regulatory"/>
</dbReference>
<feature type="domain" description="TonB-dependent receptor-like beta-barrel" evidence="10">
    <location>
        <begin position="432"/>
        <end position="997"/>
    </location>
</feature>
<keyword evidence="7 8" id="KW-0998">Cell outer membrane</keyword>
<evidence type="ECO:0000259" key="11">
    <source>
        <dbReference type="Pfam" id="PF07715"/>
    </source>
</evidence>
<dbReference type="InterPro" id="IPR037066">
    <property type="entry name" value="Plug_dom_sf"/>
</dbReference>
<dbReference type="InterPro" id="IPR000531">
    <property type="entry name" value="Beta-barrel_TonB"/>
</dbReference>
<dbReference type="PROSITE" id="PS52016">
    <property type="entry name" value="TONB_DEPENDENT_REC_3"/>
    <property type="match status" value="1"/>
</dbReference>
<comment type="caution">
    <text evidence="12">The sequence shown here is derived from an EMBL/GenBank/DDBJ whole genome shotgun (WGS) entry which is preliminary data.</text>
</comment>
<dbReference type="Pfam" id="PF13715">
    <property type="entry name" value="CarbopepD_reg_2"/>
    <property type="match status" value="1"/>
</dbReference>
<evidence type="ECO:0008006" key="14">
    <source>
        <dbReference type="Google" id="ProtNLM"/>
    </source>
</evidence>
<dbReference type="EMBL" id="ADLV01000030">
    <property type="protein sequence ID" value="EGK01138.1"/>
    <property type="molecule type" value="Genomic_DNA"/>
</dbReference>
<dbReference type="InterPro" id="IPR036942">
    <property type="entry name" value="Beta-barrel_TonB_sf"/>
</dbReference>
<gene>
    <name evidence="12" type="ORF">HMPREF9455_02531</name>
</gene>
<evidence type="ECO:0000256" key="5">
    <source>
        <dbReference type="ARBA" id="ARBA00023077"/>
    </source>
</evidence>
<dbReference type="SUPFAM" id="SSF56935">
    <property type="entry name" value="Porins"/>
    <property type="match status" value="1"/>
</dbReference>
<organism evidence="12 13">
    <name type="scientific">Dysgonomonas gadei ATCC BAA-286</name>
    <dbReference type="NCBI Taxonomy" id="742766"/>
    <lineage>
        <taxon>Bacteria</taxon>
        <taxon>Pseudomonadati</taxon>
        <taxon>Bacteroidota</taxon>
        <taxon>Bacteroidia</taxon>
        <taxon>Bacteroidales</taxon>
        <taxon>Dysgonomonadaceae</taxon>
        <taxon>Dysgonomonas</taxon>
    </lineage>
</organism>
<evidence type="ECO:0000256" key="8">
    <source>
        <dbReference type="PROSITE-ProRule" id="PRU01360"/>
    </source>
</evidence>
<evidence type="ECO:0000256" key="3">
    <source>
        <dbReference type="ARBA" id="ARBA00022452"/>
    </source>
</evidence>
<comment type="similarity">
    <text evidence="8 9">Belongs to the TonB-dependent receptor family.</text>
</comment>
<evidence type="ECO:0000256" key="2">
    <source>
        <dbReference type="ARBA" id="ARBA00022448"/>
    </source>
</evidence>
<evidence type="ECO:0000256" key="1">
    <source>
        <dbReference type="ARBA" id="ARBA00004571"/>
    </source>
</evidence>
<dbReference type="InterPro" id="IPR023996">
    <property type="entry name" value="TonB-dep_OMP_SusC/RagA"/>
</dbReference>
<dbReference type="InterPro" id="IPR012910">
    <property type="entry name" value="Plug_dom"/>
</dbReference>
<keyword evidence="4 8" id="KW-0812">Transmembrane</keyword>
<reference evidence="12 13" key="1">
    <citation type="submission" date="2011-04" db="EMBL/GenBank/DDBJ databases">
        <title>The Genome Sequence of Dysgonomonas gadei ATCC BAA-286.</title>
        <authorList>
            <consortium name="The Broad Institute Genome Sequencing Platform"/>
            <person name="Earl A."/>
            <person name="Ward D."/>
            <person name="Feldgarden M."/>
            <person name="Gevers D."/>
            <person name="Pudlo N."/>
            <person name="Martens E."/>
            <person name="Allen-Vercoe E."/>
            <person name="Young S.K."/>
            <person name="Zeng Q."/>
            <person name="Gargeya S."/>
            <person name="Fitzgerald M."/>
            <person name="Haas B."/>
            <person name="Abouelleil A."/>
            <person name="Alvarado L."/>
            <person name="Arachchi H.M."/>
            <person name="Berlin A."/>
            <person name="Brown A."/>
            <person name="Chapman S.B."/>
            <person name="Chen Z."/>
            <person name="Dunbar C."/>
            <person name="Freedman E."/>
            <person name="Gearin G."/>
            <person name="Gellesch M."/>
            <person name="Goldberg J."/>
            <person name="Griggs A."/>
            <person name="Gujja S."/>
            <person name="Heiman D."/>
            <person name="Howarth C."/>
            <person name="Larson L."/>
            <person name="Lui A."/>
            <person name="MacDonald P.J.P."/>
            <person name="Mehta T."/>
            <person name="Montmayeur A."/>
            <person name="Murphy C."/>
            <person name="Neiman D."/>
            <person name="Pearson M."/>
            <person name="Priest M."/>
            <person name="Roberts A."/>
            <person name="Saif S."/>
            <person name="Shea T."/>
            <person name="Shenoy N."/>
            <person name="Sisk P."/>
            <person name="Stolte C."/>
            <person name="Sykes S."/>
            <person name="Yandava C."/>
            <person name="Wortman J."/>
            <person name="Nusbaum C."/>
            <person name="Birren B."/>
        </authorList>
    </citation>
    <scope>NUCLEOTIDE SEQUENCE [LARGE SCALE GENOMIC DNA]</scope>
    <source>
        <strain evidence="12 13">ATCC BAA-286</strain>
    </source>
</reference>
<keyword evidence="3 8" id="KW-1134">Transmembrane beta strand</keyword>